<dbReference type="OrthoDB" id="9975959at2759"/>
<feature type="compositionally biased region" description="Low complexity" evidence="11">
    <location>
        <begin position="536"/>
        <end position="557"/>
    </location>
</feature>
<evidence type="ECO:0000256" key="4">
    <source>
        <dbReference type="ARBA" id="ARBA00022722"/>
    </source>
</evidence>
<reference evidence="13" key="1">
    <citation type="journal article" date="2020" name="bioRxiv">
        <title>Comparative genomics of Chlamydomonas.</title>
        <authorList>
            <person name="Craig R.J."/>
            <person name="Hasan A.R."/>
            <person name="Ness R.W."/>
            <person name="Keightley P.D."/>
        </authorList>
    </citation>
    <scope>NUCLEOTIDE SEQUENCE</scope>
    <source>
        <strain evidence="13">CCAP 11/70</strain>
    </source>
</reference>
<feature type="region of interest" description="Disordered" evidence="11">
    <location>
        <begin position="45"/>
        <end position="122"/>
    </location>
</feature>
<comment type="caution">
    <text evidence="13">The sequence shown here is derived from an EMBL/GenBank/DDBJ whole genome shotgun (WGS) entry which is preliminary data.</text>
</comment>
<comment type="subcellular location">
    <subcellularLocation>
        <location evidence="3">Nucleus</location>
        <location evidence="3">PML body</location>
    </subcellularLocation>
</comment>
<dbReference type="GO" id="GO:0004518">
    <property type="term" value="F:nuclease activity"/>
    <property type="evidence" value="ECO:0007669"/>
    <property type="project" value="UniProtKB-KW"/>
</dbReference>
<feature type="compositionally biased region" description="Gly residues" evidence="11">
    <location>
        <begin position="525"/>
        <end position="535"/>
    </location>
</feature>
<keyword evidence="9" id="KW-0234">DNA repair</keyword>
<comment type="cofactor">
    <cofactor evidence="2">
        <name>Mg(2+)</name>
        <dbReference type="ChEBI" id="CHEBI:18420"/>
    </cofactor>
</comment>
<proteinExistence type="predicted"/>
<evidence type="ECO:0000256" key="5">
    <source>
        <dbReference type="ARBA" id="ARBA00022723"/>
    </source>
</evidence>
<dbReference type="GO" id="GO:0070260">
    <property type="term" value="F:5'-tyrosyl-DNA phosphodiesterase activity"/>
    <property type="evidence" value="ECO:0007669"/>
    <property type="project" value="TreeGrafter"/>
</dbReference>
<name>A0A835YG89_9CHLO</name>
<feature type="compositionally biased region" description="Low complexity" evidence="11">
    <location>
        <begin position="76"/>
        <end position="100"/>
    </location>
</feature>
<keyword evidence="6" id="KW-0227">DNA damage</keyword>
<evidence type="ECO:0000313" key="14">
    <source>
        <dbReference type="Proteomes" id="UP000612055"/>
    </source>
</evidence>
<comment type="cofactor">
    <cofactor evidence="1">
        <name>Mn(2+)</name>
        <dbReference type="ChEBI" id="CHEBI:29035"/>
    </cofactor>
</comment>
<evidence type="ECO:0000256" key="10">
    <source>
        <dbReference type="ARBA" id="ARBA00023242"/>
    </source>
</evidence>
<evidence type="ECO:0000259" key="12">
    <source>
        <dbReference type="Pfam" id="PF03372"/>
    </source>
</evidence>
<feature type="compositionally biased region" description="Low complexity" evidence="11">
    <location>
        <begin position="141"/>
        <end position="182"/>
    </location>
</feature>
<feature type="compositionally biased region" description="Pro residues" evidence="11">
    <location>
        <begin position="101"/>
        <end position="114"/>
    </location>
</feature>
<dbReference type="Gene3D" id="3.60.10.10">
    <property type="entry name" value="Endonuclease/exonuclease/phosphatase"/>
    <property type="match status" value="1"/>
</dbReference>
<gene>
    <name evidence="13" type="ORF">HYH03_005057</name>
</gene>
<keyword evidence="8" id="KW-0460">Magnesium</keyword>
<feature type="domain" description="Endonuclease/exonuclease/phosphatase" evidence="12">
    <location>
        <begin position="195"/>
        <end position="472"/>
    </location>
</feature>
<feature type="region of interest" description="Disordered" evidence="11">
    <location>
        <begin position="487"/>
        <end position="572"/>
    </location>
</feature>
<dbReference type="GO" id="GO:0006302">
    <property type="term" value="P:double-strand break repair"/>
    <property type="evidence" value="ECO:0007669"/>
    <property type="project" value="TreeGrafter"/>
</dbReference>
<evidence type="ECO:0000256" key="9">
    <source>
        <dbReference type="ARBA" id="ARBA00023204"/>
    </source>
</evidence>
<keyword evidence="14" id="KW-1185">Reference proteome</keyword>
<evidence type="ECO:0000256" key="3">
    <source>
        <dbReference type="ARBA" id="ARBA00004322"/>
    </source>
</evidence>
<feature type="compositionally biased region" description="Gly residues" evidence="11">
    <location>
        <begin position="505"/>
        <end position="516"/>
    </location>
</feature>
<dbReference type="CDD" id="cd09080">
    <property type="entry name" value="TDP2"/>
    <property type="match status" value="1"/>
</dbReference>
<dbReference type="PANTHER" id="PTHR15822">
    <property type="entry name" value="TRAF AND TNF RECEPTOR-ASSOCIATED PROTEIN"/>
    <property type="match status" value="1"/>
</dbReference>
<dbReference type="SUPFAM" id="SSF56219">
    <property type="entry name" value="DNase I-like"/>
    <property type="match status" value="1"/>
</dbReference>
<dbReference type="GO" id="GO:0003697">
    <property type="term" value="F:single-stranded DNA binding"/>
    <property type="evidence" value="ECO:0007669"/>
    <property type="project" value="TreeGrafter"/>
</dbReference>
<evidence type="ECO:0000256" key="11">
    <source>
        <dbReference type="SAM" id="MobiDB-lite"/>
    </source>
</evidence>
<dbReference type="InterPro" id="IPR051547">
    <property type="entry name" value="TDP2-like"/>
</dbReference>
<feature type="region of interest" description="Disordered" evidence="11">
    <location>
        <begin position="135"/>
        <end position="189"/>
    </location>
</feature>
<dbReference type="PANTHER" id="PTHR15822:SF4">
    <property type="entry name" value="TYROSYL-DNA PHOSPHODIESTERASE 2"/>
    <property type="match status" value="1"/>
</dbReference>
<evidence type="ECO:0000256" key="2">
    <source>
        <dbReference type="ARBA" id="ARBA00001946"/>
    </source>
</evidence>
<keyword evidence="10" id="KW-0539">Nucleus</keyword>
<dbReference type="Proteomes" id="UP000612055">
    <property type="component" value="Unassembled WGS sequence"/>
</dbReference>
<dbReference type="GO" id="GO:0046872">
    <property type="term" value="F:metal ion binding"/>
    <property type="evidence" value="ECO:0007669"/>
    <property type="project" value="UniProtKB-KW"/>
</dbReference>
<dbReference type="EMBL" id="JAEHOE010000016">
    <property type="protein sequence ID" value="KAG2497059.1"/>
    <property type="molecule type" value="Genomic_DNA"/>
</dbReference>
<keyword evidence="5" id="KW-0479">Metal-binding</keyword>
<evidence type="ECO:0000256" key="1">
    <source>
        <dbReference type="ARBA" id="ARBA00001936"/>
    </source>
</evidence>
<organism evidence="13 14">
    <name type="scientific">Edaphochlamys debaryana</name>
    <dbReference type="NCBI Taxonomy" id="47281"/>
    <lineage>
        <taxon>Eukaryota</taxon>
        <taxon>Viridiplantae</taxon>
        <taxon>Chlorophyta</taxon>
        <taxon>core chlorophytes</taxon>
        <taxon>Chlorophyceae</taxon>
        <taxon>CS clade</taxon>
        <taxon>Chlamydomonadales</taxon>
        <taxon>Chlamydomonadales incertae sedis</taxon>
        <taxon>Edaphochlamys</taxon>
    </lineage>
</organism>
<dbReference type="InterPro" id="IPR036691">
    <property type="entry name" value="Endo/exonu/phosph_ase_sf"/>
</dbReference>
<dbReference type="InterPro" id="IPR005135">
    <property type="entry name" value="Endo/exonuclease/phosphatase"/>
</dbReference>
<dbReference type="AlphaFoldDB" id="A0A835YG89"/>
<evidence type="ECO:0000313" key="13">
    <source>
        <dbReference type="EMBL" id="KAG2497059.1"/>
    </source>
</evidence>
<evidence type="ECO:0000256" key="6">
    <source>
        <dbReference type="ARBA" id="ARBA00022763"/>
    </source>
</evidence>
<evidence type="ECO:0000256" key="8">
    <source>
        <dbReference type="ARBA" id="ARBA00022842"/>
    </source>
</evidence>
<feature type="compositionally biased region" description="Low complexity" evidence="11">
    <location>
        <begin position="495"/>
        <end position="504"/>
    </location>
</feature>
<sequence length="623" mass="62655">MSADSGIIDLTDSDNLDQYSLKSDDSGRKRVVSLAEGFNERLRVADSGAPRAKRAKTGHVEGVELPQNDMVAPARGPLGPLAGASKPPLGPAAGSASHSPPAVPAAPAPAPAPASPGSGTNMNSVLAQLRLERESRAAQRTPAEAAHSGAAPAPAAARPASAAPGTSARPASAPQPQAASRPGTASAPPRTASVLTWNLWFQEDVELLARMKAVGDIIEREGFPDMLLLQEVTHNMVTIFSQTAWFRRYHCSPVPEQQYFTLLLARRDTVTLPAMQPWHNKDFLGSLMGRGILYTRAVVAGRPLVVGTTHLESPVGPGAQQMVQQRQEQLPQAVRELEAAAGPSGDALLAGDLNWNDSRDGPLRVPPSWSDAWLDLMPDHAGSTWDPVANPMLVSSRYKGSRLDRVLVRLPSAAPASGAGGASSGAYGGFGGGGGGGWRLGSIKLVGTAALPGLTTPRGPKGQLVPVLPSDHFGLLVKLLPAEAAPGSGGGRVLGSGPAAAPAPGSGGGPTGGRLVGSGPSAPAGAGGSAGGSSSGGASTRGAVAGAGAASTSGSASTHAPKPPAAAKPLSAGAVAGGGRAAAALLRQQRSQKLLPAAGPAKSVAAVDLSVEDDDDDEVVVCD</sequence>
<accession>A0A835YG89</accession>
<protein>
    <recommendedName>
        <fullName evidence="12">Endonuclease/exonuclease/phosphatase domain-containing protein</fullName>
    </recommendedName>
</protein>
<dbReference type="Pfam" id="PF03372">
    <property type="entry name" value="Exo_endo_phos"/>
    <property type="match status" value="1"/>
</dbReference>
<evidence type="ECO:0000256" key="7">
    <source>
        <dbReference type="ARBA" id="ARBA00022801"/>
    </source>
</evidence>
<dbReference type="GO" id="GO:0005737">
    <property type="term" value="C:cytoplasm"/>
    <property type="evidence" value="ECO:0007669"/>
    <property type="project" value="TreeGrafter"/>
</dbReference>
<keyword evidence="7" id="KW-0378">Hydrolase</keyword>
<keyword evidence="4" id="KW-0540">Nuclease</keyword>